<evidence type="ECO:0000256" key="5">
    <source>
        <dbReference type="PROSITE-ProRule" id="PRU00169"/>
    </source>
</evidence>
<dbReference type="PANTHER" id="PTHR45566:SF2">
    <property type="entry name" value="NARL SUBFAMILY"/>
    <property type="match status" value="1"/>
</dbReference>
<keyword evidence="9" id="KW-1185">Reference proteome</keyword>
<feature type="domain" description="HTH luxR-type" evidence="6">
    <location>
        <begin position="136"/>
        <end position="201"/>
    </location>
</feature>
<dbReference type="SMART" id="SM00448">
    <property type="entry name" value="REC"/>
    <property type="match status" value="1"/>
</dbReference>
<evidence type="ECO:0000313" key="8">
    <source>
        <dbReference type="EMBL" id="MCI0183435.1"/>
    </source>
</evidence>
<dbReference type="SUPFAM" id="SSF46894">
    <property type="entry name" value="C-terminal effector domain of the bipartite response regulators"/>
    <property type="match status" value="1"/>
</dbReference>
<dbReference type="GO" id="GO:0000160">
    <property type="term" value="P:phosphorelay signal transduction system"/>
    <property type="evidence" value="ECO:0007669"/>
    <property type="project" value="InterPro"/>
</dbReference>
<dbReference type="GO" id="GO:0003677">
    <property type="term" value="F:DNA binding"/>
    <property type="evidence" value="ECO:0007669"/>
    <property type="project" value="UniProtKB-KW"/>
</dbReference>
<dbReference type="Proteomes" id="UP001139263">
    <property type="component" value="Unassembled WGS sequence"/>
</dbReference>
<comment type="caution">
    <text evidence="8">The sequence shown here is derived from an EMBL/GenBank/DDBJ whole genome shotgun (WGS) entry which is preliminary data.</text>
</comment>
<dbReference type="RefSeq" id="WP_241713741.1">
    <property type="nucleotide sequence ID" value="NZ_JALBUF010000004.1"/>
</dbReference>
<dbReference type="InterPro" id="IPR016032">
    <property type="entry name" value="Sig_transdc_resp-reg_C-effctor"/>
</dbReference>
<evidence type="ECO:0000259" key="7">
    <source>
        <dbReference type="PROSITE" id="PS50110"/>
    </source>
</evidence>
<feature type="modified residue" description="4-aspartylphosphate" evidence="5">
    <location>
        <position position="53"/>
    </location>
</feature>
<dbReference type="PANTHER" id="PTHR45566">
    <property type="entry name" value="HTH-TYPE TRANSCRIPTIONAL REGULATOR YHJB-RELATED"/>
    <property type="match status" value="1"/>
</dbReference>
<dbReference type="CDD" id="cd17535">
    <property type="entry name" value="REC_NarL-like"/>
    <property type="match status" value="1"/>
</dbReference>
<dbReference type="InterPro" id="IPR058245">
    <property type="entry name" value="NreC/VraR/RcsB-like_REC"/>
</dbReference>
<evidence type="ECO:0000259" key="6">
    <source>
        <dbReference type="PROSITE" id="PS50043"/>
    </source>
</evidence>
<evidence type="ECO:0000313" key="9">
    <source>
        <dbReference type="Proteomes" id="UP001139263"/>
    </source>
</evidence>
<dbReference type="EMBL" id="JALBUF010000004">
    <property type="protein sequence ID" value="MCI0183435.1"/>
    <property type="molecule type" value="Genomic_DNA"/>
</dbReference>
<accession>A0A9X1V913</accession>
<keyword evidence="1 5" id="KW-0597">Phosphoprotein</keyword>
<organism evidence="8 9">
    <name type="scientific">Sulfoacidibacillus ferrooxidans</name>
    <dbReference type="NCBI Taxonomy" id="2005001"/>
    <lineage>
        <taxon>Bacteria</taxon>
        <taxon>Bacillati</taxon>
        <taxon>Bacillota</taxon>
        <taxon>Bacilli</taxon>
        <taxon>Bacillales</taxon>
        <taxon>Alicyclobacillaceae</taxon>
        <taxon>Sulfoacidibacillus</taxon>
    </lineage>
</organism>
<protein>
    <submittedName>
        <fullName evidence="8">Response regulator protein VraR</fullName>
    </submittedName>
</protein>
<dbReference type="InterPro" id="IPR000792">
    <property type="entry name" value="Tscrpt_reg_LuxR_C"/>
</dbReference>
<name>A0A9X1V913_9BACL</name>
<keyword evidence="4" id="KW-0804">Transcription</keyword>
<dbReference type="PROSITE" id="PS50110">
    <property type="entry name" value="RESPONSE_REGULATORY"/>
    <property type="match status" value="1"/>
</dbReference>
<dbReference type="Gene3D" id="3.40.50.2300">
    <property type="match status" value="1"/>
</dbReference>
<evidence type="ECO:0000256" key="1">
    <source>
        <dbReference type="ARBA" id="ARBA00022553"/>
    </source>
</evidence>
<dbReference type="InterPro" id="IPR001789">
    <property type="entry name" value="Sig_transdc_resp-reg_receiver"/>
</dbReference>
<dbReference type="SMART" id="SM00421">
    <property type="entry name" value="HTH_LUXR"/>
    <property type="match status" value="1"/>
</dbReference>
<gene>
    <name evidence="8" type="primary">vraR</name>
    <name evidence="8" type="ORF">MM817_01712</name>
</gene>
<reference evidence="8" key="1">
    <citation type="submission" date="2022-03" db="EMBL/GenBank/DDBJ databases">
        <title>Draft Genome Sequence of Firmicute Strain S0AB, a Heterotrophic Iron/Sulfur-Oxidizing Extreme Acidophile.</title>
        <authorList>
            <person name="Vergara E."/>
            <person name="Pakostova E."/>
            <person name="Johnson D.B."/>
            <person name="Holmes D.S."/>
        </authorList>
    </citation>
    <scope>NUCLEOTIDE SEQUENCE</scope>
    <source>
        <strain evidence="8">S0AB</strain>
    </source>
</reference>
<dbReference type="SUPFAM" id="SSF52172">
    <property type="entry name" value="CheY-like"/>
    <property type="match status" value="1"/>
</dbReference>
<evidence type="ECO:0000256" key="4">
    <source>
        <dbReference type="ARBA" id="ARBA00023163"/>
    </source>
</evidence>
<evidence type="ECO:0000256" key="2">
    <source>
        <dbReference type="ARBA" id="ARBA00023015"/>
    </source>
</evidence>
<dbReference type="InterPro" id="IPR011006">
    <property type="entry name" value="CheY-like_superfamily"/>
</dbReference>
<dbReference type="AlphaFoldDB" id="A0A9X1V913"/>
<dbReference type="Pfam" id="PF00072">
    <property type="entry name" value="Response_reg"/>
    <property type="match status" value="1"/>
</dbReference>
<feature type="domain" description="Response regulatory" evidence="7">
    <location>
        <begin position="2"/>
        <end position="118"/>
    </location>
</feature>
<proteinExistence type="predicted"/>
<dbReference type="InterPro" id="IPR051015">
    <property type="entry name" value="EvgA-like"/>
</dbReference>
<dbReference type="PRINTS" id="PR00038">
    <property type="entry name" value="HTHLUXR"/>
</dbReference>
<dbReference type="PROSITE" id="PS50043">
    <property type="entry name" value="HTH_LUXR_2"/>
    <property type="match status" value="1"/>
</dbReference>
<dbReference type="GO" id="GO:0006355">
    <property type="term" value="P:regulation of DNA-templated transcription"/>
    <property type="evidence" value="ECO:0007669"/>
    <property type="project" value="InterPro"/>
</dbReference>
<dbReference type="CDD" id="cd06170">
    <property type="entry name" value="LuxR_C_like"/>
    <property type="match status" value="1"/>
</dbReference>
<sequence length="203" mass="22554">MRIVIVDDHPLVRAGLIAVLSSVPEVTSVIEASTGAQALNAVIQESPDLMLVDLKLGAESGLDVIASCRPHATTCRYMILTSSISRHDFTRAMKLHVDGYALKEVLPEELLYAIKVVTRGRRYVDPLFLAWEEDSQPHLLEALTSKEREVLTQLSLGKSNRAIAESLYITEYTVKKHVSQILAKLHLEDRTQAALYAHSHDQS</sequence>
<evidence type="ECO:0000256" key="3">
    <source>
        <dbReference type="ARBA" id="ARBA00023125"/>
    </source>
</evidence>
<keyword evidence="3" id="KW-0238">DNA-binding</keyword>
<dbReference type="Pfam" id="PF00196">
    <property type="entry name" value="GerE"/>
    <property type="match status" value="1"/>
</dbReference>
<keyword evidence="2" id="KW-0805">Transcription regulation</keyword>